<dbReference type="PROSITE" id="PS50011">
    <property type="entry name" value="PROTEIN_KINASE_DOM"/>
    <property type="match status" value="1"/>
</dbReference>
<evidence type="ECO:0000256" key="1">
    <source>
        <dbReference type="ARBA" id="ARBA00022741"/>
    </source>
</evidence>
<dbReference type="SMART" id="SM00220">
    <property type="entry name" value="S_TKc"/>
    <property type="match status" value="1"/>
</dbReference>
<dbReference type="InterPro" id="IPR000719">
    <property type="entry name" value="Prot_kinase_dom"/>
</dbReference>
<feature type="compositionally biased region" description="Polar residues" evidence="3">
    <location>
        <begin position="46"/>
        <end position="60"/>
    </location>
</feature>
<dbReference type="InterPro" id="IPR051681">
    <property type="entry name" value="Ser/Thr_Kinases-Pseudokinases"/>
</dbReference>
<organism evidence="5 6">
    <name type="scientific">Pleodorina starrii</name>
    <dbReference type="NCBI Taxonomy" id="330485"/>
    <lineage>
        <taxon>Eukaryota</taxon>
        <taxon>Viridiplantae</taxon>
        <taxon>Chlorophyta</taxon>
        <taxon>core chlorophytes</taxon>
        <taxon>Chlorophyceae</taxon>
        <taxon>CS clade</taxon>
        <taxon>Chlamydomonadales</taxon>
        <taxon>Volvocaceae</taxon>
        <taxon>Pleodorina</taxon>
    </lineage>
</organism>
<evidence type="ECO:0000313" key="6">
    <source>
        <dbReference type="Proteomes" id="UP001165080"/>
    </source>
</evidence>
<protein>
    <recommendedName>
        <fullName evidence="4">Protein kinase domain-containing protein</fullName>
    </recommendedName>
</protein>
<accession>A0A9W6BF05</accession>
<dbReference type="GO" id="GO:0005524">
    <property type="term" value="F:ATP binding"/>
    <property type="evidence" value="ECO:0007669"/>
    <property type="project" value="UniProtKB-KW"/>
</dbReference>
<dbReference type="AlphaFoldDB" id="A0A9W6BF05"/>
<dbReference type="PANTHER" id="PTHR44329:SF298">
    <property type="entry name" value="MIXED LINEAGE KINASE DOMAIN-LIKE PROTEIN"/>
    <property type="match status" value="1"/>
</dbReference>
<dbReference type="PROSITE" id="PS00108">
    <property type="entry name" value="PROTEIN_KINASE_ST"/>
    <property type="match status" value="1"/>
</dbReference>
<dbReference type="EMBL" id="BRXU01000004">
    <property type="protein sequence ID" value="GLC51011.1"/>
    <property type="molecule type" value="Genomic_DNA"/>
</dbReference>
<dbReference type="Proteomes" id="UP001165080">
    <property type="component" value="Unassembled WGS sequence"/>
</dbReference>
<sequence>MASLTACSSPLTTTTTHVPATTQAISTDDSELPPSSFACFTAAPSRPSNHSPVQPASQPADTPIMMEDPSTSSTRPFHPAVPAQRLLGMRSQVCRLELLGRGGQAVVLRGVWQLADVAVKLVVANPASTPAPTLAKVLLEGPLSKRLRAPNVVETYCYSVTRLSLEDLAACQAADGEDEDREGRGGCSGCFACGGGDEAFWGSGAESDGSANALLDSVLQQQYMPYWRCGSGRGAPCRSFDSLDGFGPSPSRRRSASASALRYSDALSAAGAAPGCYLTQIIMEFCDQGSLLDAVRKGAFAKAAYDRGALFAYLRTLYDIAAGMSYLHSNGVIHGDLKPGNVLLRSSRVDTRGYQAKVSDFGLATCIPSAAAGAGGSSRPVEETADWSSHPYMAPEHFDGRLVMASDVWSFAAAAHHMWSGALPHAGLHPLQVCAGVCDGSLRLEEPAGMPRQLWALLRACMAHDWARRPAFPQIRGALRGMEATWFGS</sequence>
<keyword evidence="1" id="KW-0547">Nucleotide-binding</keyword>
<reference evidence="5 6" key="1">
    <citation type="journal article" date="2023" name="Commun. Biol.">
        <title>Reorganization of the ancestral sex-determining regions during the evolution of trioecy in Pleodorina starrii.</title>
        <authorList>
            <person name="Takahashi K."/>
            <person name="Suzuki S."/>
            <person name="Kawai-Toyooka H."/>
            <person name="Yamamoto K."/>
            <person name="Hamaji T."/>
            <person name="Ootsuki R."/>
            <person name="Yamaguchi H."/>
            <person name="Kawachi M."/>
            <person name="Higashiyama T."/>
            <person name="Nozaki H."/>
        </authorList>
    </citation>
    <scope>NUCLEOTIDE SEQUENCE [LARGE SCALE GENOMIC DNA]</scope>
    <source>
        <strain evidence="5 6">NIES-4479</strain>
    </source>
</reference>
<dbReference type="SUPFAM" id="SSF56112">
    <property type="entry name" value="Protein kinase-like (PK-like)"/>
    <property type="match status" value="1"/>
</dbReference>
<feature type="domain" description="Protein kinase" evidence="4">
    <location>
        <begin position="93"/>
        <end position="487"/>
    </location>
</feature>
<dbReference type="Gene3D" id="1.10.510.10">
    <property type="entry name" value="Transferase(Phosphotransferase) domain 1"/>
    <property type="match status" value="1"/>
</dbReference>
<dbReference type="Pfam" id="PF07714">
    <property type="entry name" value="PK_Tyr_Ser-Thr"/>
    <property type="match status" value="1"/>
</dbReference>
<keyword evidence="6" id="KW-1185">Reference proteome</keyword>
<dbReference type="InterPro" id="IPR001245">
    <property type="entry name" value="Ser-Thr/Tyr_kinase_cat_dom"/>
</dbReference>
<dbReference type="InterPro" id="IPR011009">
    <property type="entry name" value="Kinase-like_dom_sf"/>
</dbReference>
<dbReference type="InterPro" id="IPR008271">
    <property type="entry name" value="Ser/Thr_kinase_AS"/>
</dbReference>
<gene>
    <name evidence="5" type="primary">PLESTMB000566</name>
    <name evidence="5" type="ORF">PLESTB_000456400</name>
</gene>
<feature type="region of interest" description="Disordered" evidence="3">
    <location>
        <begin position="25"/>
        <end position="75"/>
    </location>
</feature>
<dbReference type="PANTHER" id="PTHR44329">
    <property type="entry name" value="SERINE/THREONINE-PROTEIN KINASE TNNI3K-RELATED"/>
    <property type="match status" value="1"/>
</dbReference>
<proteinExistence type="predicted"/>
<evidence type="ECO:0000259" key="4">
    <source>
        <dbReference type="PROSITE" id="PS50011"/>
    </source>
</evidence>
<name>A0A9W6BF05_9CHLO</name>
<evidence type="ECO:0000313" key="5">
    <source>
        <dbReference type="EMBL" id="GLC51011.1"/>
    </source>
</evidence>
<dbReference type="GO" id="GO:0004674">
    <property type="term" value="F:protein serine/threonine kinase activity"/>
    <property type="evidence" value="ECO:0007669"/>
    <property type="project" value="TreeGrafter"/>
</dbReference>
<evidence type="ECO:0000256" key="3">
    <source>
        <dbReference type="SAM" id="MobiDB-lite"/>
    </source>
</evidence>
<comment type="caution">
    <text evidence="5">The sequence shown here is derived from an EMBL/GenBank/DDBJ whole genome shotgun (WGS) entry which is preliminary data.</text>
</comment>
<dbReference type="Gene3D" id="3.30.200.20">
    <property type="entry name" value="Phosphorylase Kinase, domain 1"/>
    <property type="match status" value="1"/>
</dbReference>
<evidence type="ECO:0000256" key="2">
    <source>
        <dbReference type="ARBA" id="ARBA00022840"/>
    </source>
</evidence>
<keyword evidence="2" id="KW-0067">ATP-binding</keyword>